<gene>
    <name evidence="1" type="ORF">MU516_13000</name>
</gene>
<evidence type="ECO:0000313" key="1">
    <source>
        <dbReference type="EMBL" id="MCT4333782.1"/>
    </source>
</evidence>
<name>A0ABT2KB76_9RHOB</name>
<keyword evidence="2" id="KW-1185">Reference proteome</keyword>
<sequence length="361" mass="38674">MGFMDLFRSSRRRDTENVISETRAIQPGYTASLMAAREAWISGASGLAELTAAVQTCVSLWESGLALADVTGTDMMDRRTMAMTARALALRGEAVFLIRDRLIPATDWDVTTRNGIPRAYRLGIPEIGGGRRETALAQEVLHFRIGCDGSTPWAGSAPLRRAQLSAQLLHELETALRDVFRDAPLGSQIVPVPEGSADDMDALRQGFRGRRGASLVIEGAAQATAAGMNPNIGKSPDQLSPQLDKTLADKLLTDAKGAIYGVFGVLPGLLNEATTGPLVREAQRHLAQLVLQPIAAQMAEELAEKLGGRVTIDCVRPMQAMDHGGKARAFATMLQAMAQAKEAGLDGATVQDALKFIDWAE</sequence>
<organism evidence="1 2">
    <name type="scientific">Paracoccus maritimus</name>
    <dbReference type="NCBI Taxonomy" id="2933292"/>
    <lineage>
        <taxon>Bacteria</taxon>
        <taxon>Pseudomonadati</taxon>
        <taxon>Pseudomonadota</taxon>
        <taxon>Alphaproteobacteria</taxon>
        <taxon>Rhodobacterales</taxon>
        <taxon>Paracoccaceae</taxon>
        <taxon>Paracoccus</taxon>
    </lineage>
</organism>
<dbReference type="Pfam" id="PF04860">
    <property type="entry name" value="Phage_portal"/>
    <property type="match status" value="1"/>
</dbReference>
<dbReference type="Proteomes" id="UP001320702">
    <property type="component" value="Unassembled WGS sequence"/>
</dbReference>
<protein>
    <submittedName>
        <fullName evidence="1">Phage portal protein</fullName>
    </submittedName>
</protein>
<comment type="caution">
    <text evidence="1">The sequence shown here is derived from an EMBL/GenBank/DDBJ whole genome shotgun (WGS) entry which is preliminary data.</text>
</comment>
<dbReference type="RefSeq" id="WP_260277654.1">
    <property type="nucleotide sequence ID" value="NZ_JANAVZ010000007.1"/>
</dbReference>
<accession>A0ABT2KB76</accession>
<reference evidence="1 2" key="1">
    <citation type="submission" date="2022-04" db="EMBL/GenBank/DDBJ databases">
        <title>Paracoccus sp. YLB-12 draft genome sequence.</title>
        <authorList>
            <person name="Yu L."/>
        </authorList>
    </citation>
    <scope>NUCLEOTIDE SEQUENCE [LARGE SCALE GENOMIC DNA]</scope>
    <source>
        <strain evidence="1 2">YLB-12</strain>
    </source>
</reference>
<dbReference type="InterPro" id="IPR006944">
    <property type="entry name" value="Phage/GTA_portal"/>
</dbReference>
<proteinExistence type="predicted"/>
<dbReference type="EMBL" id="JANAVZ010000007">
    <property type="protein sequence ID" value="MCT4333782.1"/>
    <property type="molecule type" value="Genomic_DNA"/>
</dbReference>
<evidence type="ECO:0000313" key="2">
    <source>
        <dbReference type="Proteomes" id="UP001320702"/>
    </source>
</evidence>